<feature type="domain" description="Chalcone isomerase" evidence="3">
    <location>
        <begin position="72"/>
        <end position="238"/>
    </location>
</feature>
<comment type="similarity">
    <text evidence="1">Belongs to the chalcone isomerase family.</text>
</comment>
<dbReference type="Proteomes" id="UP000825729">
    <property type="component" value="Unassembled WGS sequence"/>
</dbReference>
<proteinExistence type="inferred from homology"/>
<feature type="compositionally biased region" description="Basic and acidic residues" evidence="2">
    <location>
        <begin position="22"/>
        <end position="50"/>
    </location>
</feature>
<dbReference type="AlphaFoldDB" id="A0AAV7EG95"/>
<dbReference type="InterPro" id="IPR036298">
    <property type="entry name" value="Chalcone_isomerase_sf"/>
</dbReference>
<protein>
    <recommendedName>
        <fullName evidence="3">Chalcone isomerase domain-containing protein</fullName>
    </recommendedName>
</protein>
<gene>
    <name evidence="4" type="ORF">H6P81_012860</name>
</gene>
<dbReference type="InterPro" id="IPR016089">
    <property type="entry name" value="Chalcone_isomerase_bundle_sf"/>
</dbReference>
<dbReference type="GO" id="GO:0006631">
    <property type="term" value="P:fatty acid metabolic process"/>
    <property type="evidence" value="ECO:0007669"/>
    <property type="project" value="TreeGrafter"/>
</dbReference>
<dbReference type="Gene3D" id="1.10.890.20">
    <property type="match status" value="1"/>
</dbReference>
<evidence type="ECO:0000313" key="4">
    <source>
        <dbReference type="EMBL" id="KAG9446732.1"/>
    </source>
</evidence>
<evidence type="ECO:0000256" key="1">
    <source>
        <dbReference type="ARBA" id="ARBA00007166"/>
    </source>
</evidence>
<dbReference type="InterPro" id="IPR044228">
    <property type="entry name" value="FAP1"/>
</dbReference>
<evidence type="ECO:0000313" key="5">
    <source>
        <dbReference type="Proteomes" id="UP000825729"/>
    </source>
</evidence>
<reference evidence="4 5" key="1">
    <citation type="submission" date="2021-07" db="EMBL/GenBank/DDBJ databases">
        <title>The Aristolochia fimbriata genome: insights into angiosperm evolution, floral development and chemical biosynthesis.</title>
        <authorList>
            <person name="Jiao Y."/>
        </authorList>
    </citation>
    <scope>NUCLEOTIDE SEQUENCE [LARGE SCALE GENOMIC DNA]</scope>
    <source>
        <strain evidence="4">IBCAS-2021</strain>
        <tissue evidence="4">Leaf</tissue>
    </source>
</reference>
<dbReference type="SUPFAM" id="SSF54626">
    <property type="entry name" value="Chalcone isomerase"/>
    <property type="match status" value="1"/>
</dbReference>
<name>A0AAV7EG95_ARIFI</name>
<comment type="caution">
    <text evidence="4">The sequence shown here is derived from an EMBL/GenBank/DDBJ whole genome shotgun (WGS) entry which is preliminary data.</text>
</comment>
<dbReference type="Pfam" id="PF16036">
    <property type="entry name" value="Chalcone_3"/>
    <property type="match status" value="1"/>
</dbReference>
<feature type="region of interest" description="Disordered" evidence="2">
    <location>
        <begin position="1"/>
        <end position="62"/>
    </location>
</feature>
<evidence type="ECO:0000256" key="2">
    <source>
        <dbReference type="SAM" id="MobiDB-lite"/>
    </source>
</evidence>
<keyword evidence="5" id="KW-1185">Reference proteome</keyword>
<dbReference type="InterPro" id="IPR016087">
    <property type="entry name" value="Chalcone_isomerase"/>
</dbReference>
<dbReference type="InterPro" id="IPR016088">
    <property type="entry name" value="Chalcone_isomerase_3-sand"/>
</dbReference>
<evidence type="ECO:0000259" key="3">
    <source>
        <dbReference type="Pfam" id="PF16036"/>
    </source>
</evidence>
<sequence>MAPSIVEKVGKNEEAAALEPPKAGEEPKDGVEKGETTEEASAPKEGKEEVVGTETEPKTGVSFPVKLEDGKKLNAVGMRKKSVLGLGVKIYAFGVYADDEKLKEVLKSKISTAPEKPTKQMYDVAIDSDVPMTMRLVIVFSGLTMNMIKKNFDEGLGASIKKLNGGRKNEELANKVMGAASDAIKLSPGSVIEITKLPGFVIQTKVKDEVISTVESQLLCRAYFHMYLGDDPFDKEGKERFGASLLSLF</sequence>
<dbReference type="GO" id="GO:0016872">
    <property type="term" value="F:intramolecular lyase activity"/>
    <property type="evidence" value="ECO:0007669"/>
    <property type="project" value="InterPro"/>
</dbReference>
<dbReference type="Gene3D" id="3.50.70.10">
    <property type="match status" value="1"/>
</dbReference>
<dbReference type="GO" id="GO:0009570">
    <property type="term" value="C:chloroplast stroma"/>
    <property type="evidence" value="ECO:0007669"/>
    <property type="project" value="TreeGrafter"/>
</dbReference>
<dbReference type="EMBL" id="JAINDJ010000005">
    <property type="protein sequence ID" value="KAG9446732.1"/>
    <property type="molecule type" value="Genomic_DNA"/>
</dbReference>
<dbReference type="GO" id="GO:0005504">
    <property type="term" value="F:fatty acid binding"/>
    <property type="evidence" value="ECO:0007669"/>
    <property type="project" value="TreeGrafter"/>
</dbReference>
<accession>A0AAV7EG95</accession>
<organism evidence="4 5">
    <name type="scientific">Aristolochia fimbriata</name>
    <name type="common">White veined hardy Dutchman's pipe vine</name>
    <dbReference type="NCBI Taxonomy" id="158543"/>
    <lineage>
        <taxon>Eukaryota</taxon>
        <taxon>Viridiplantae</taxon>
        <taxon>Streptophyta</taxon>
        <taxon>Embryophyta</taxon>
        <taxon>Tracheophyta</taxon>
        <taxon>Spermatophyta</taxon>
        <taxon>Magnoliopsida</taxon>
        <taxon>Magnoliidae</taxon>
        <taxon>Piperales</taxon>
        <taxon>Aristolochiaceae</taxon>
        <taxon>Aristolochia</taxon>
    </lineage>
</organism>
<feature type="compositionally biased region" description="Low complexity" evidence="2">
    <location>
        <begin position="52"/>
        <end position="61"/>
    </location>
</feature>
<dbReference type="PANTHER" id="PTHR47589:SF4">
    <property type="entry name" value="FATTY-ACID-BINDING PROTEIN 1-LIKE"/>
    <property type="match status" value="1"/>
</dbReference>
<dbReference type="PANTHER" id="PTHR47589">
    <property type="entry name" value="FATTY-ACID-BINDING PROTEIN 1"/>
    <property type="match status" value="1"/>
</dbReference>